<dbReference type="Pfam" id="PF12867">
    <property type="entry name" value="DinB_2"/>
    <property type="match status" value="1"/>
</dbReference>
<proteinExistence type="predicted"/>
<evidence type="ECO:0000259" key="1">
    <source>
        <dbReference type="Pfam" id="PF12867"/>
    </source>
</evidence>
<name>A0A430VVG4_THESC</name>
<comment type="caution">
    <text evidence="2">The sequence shown here is derived from an EMBL/GenBank/DDBJ whole genome shotgun (WGS) entry which is preliminary data.</text>
</comment>
<dbReference type="AlphaFoldDB" id="A0A430VVG4"/>
<dbReference type="SUPFAM" id="SSF109854">
    <property type="entry name" value="DinB/YfiT-like putative metalloenzymes"/>
    <property type="match status" value="1"/>
</dbReference>
<gene>
    <name evidence="2" type="ORF">CSW14_00470</name>
</gene>
<reference evidence="2 3" key="1">
    <citation type="journal article" date="2019" name="Extremophiles">
        <title>Biogeography of thermophiles and predominance of Thermus scotoductus in domestic water heaters.</title>
        <authorList>
            <person name="Wilpiszeski R.L."/>
            <person name="Zhang Z."/>
            <person name="House C.H."/>
        </authorList>
    </citation>
    <scope>NUCLEOTIDE SEQUENCE [LARGE SCALE GENOMIC DNA]</scope>
    <source>
        <strain evidence="2 3">1_S1</strain>
    </source>
</reference>
<dbReference type="RefSeq" id="WP_126247318.1">
    <property type="nucleotide sequence ID" value="NZ_PEMW01000010.1"/>
</dbReference>
<organism evidence="2 3">
    <name type="scientific">Thermus scotoductus</name>
    <dbReference type="NCBI Taxonomy" id="37636"/>
    <lineage>
        <taxon>Bacteria</taxon>
        <taxon>Thermotogati</taxon>
        <taxon>Deinococcota</taxon>
        <taxon>Deinococci</taxon>
        <taxon>Thermales</taxon>
        <taxon>Thermaceae</taxon>
        <taxon>Thermus</taxon>
    </lineage>
</organism>
<dbReference type="EMBL" id="PEMW01000010">
    <property type="protein sequence ID" value="RTI61535.1"/>
    <property type="molecule type" value="Genomic_DNA"/>
</dbReference>
<protein>
    <recommendedName>
        <fullName evidence="1">DinB-like domain-containing protein</fullName>
    </recommendedName>
</protein>
<sequence>MPPVHRRLHINLDTTANLAPFLEPLVPGVSPAVSAWLKGLKEVELHLDRWAFDLSDEGFWWRPKEGLNPIGGLVRHITGSSLRLLSYAFPQELPDWAKKGREWELQGEPEAKEVVEARFREAWARLLSAFQSLREEELGQEVPVGTQGLKAPRAHILHHLVEHAQHHAGQIIYARKLLG</sequence>
<dbReference type="InterPro" id="IPR024775">
    <property type="entry name" value="DinB-like"/>
</dbReference>
<feature type="domain" description="DinB-like" evidence="1">
    <location>
        <begin position="51"/>
        <end position="171"/>
    </location>
</feature>
<evidence type="ECO:0000313" key="3">
    <source>
        <dbReference type="Proteomes" id="UP000287467"/>
    </source>
</evidence>
<evidence type="ECO:0000313" key="2">
    <source>
        <dbReference type="EMBL" id="RTI61535.1"/>
    </source>
</evidence>
<dbReference type="Proteomes" id="UP000287467">
    <property type="component" value="Unassembled WGS sequence"/>
</dbReference>
<accession>A0A430VVG4</accession>
<dbReference type="Gene3D" id="1.20.120.450">
    <property type="entry name" value="dinb family like domain"/>
    <property type="match status" value="1"/>
</dbReference>
<dbReference type="InterPro" id="IPR034660">
    <property type="entry name" value="DinB/YfiT-like"/>
</dbReference>